<feature type="domain" description="Serine aminopeptidase S33" evidence="1">
    <location>
        <begin position="27"/>
        <end position="263"/>
    </location>
</feature>
<evidence type="ECO:0000313" key="3">
    <source>
        <dbReference type="Proteomes" id="UP001597237"/>
    </source>
</evidence>
<comment type="caution">
    <text evidence="2">The sequence shown here is derived from an EMBL/GenBank/DDBJ whole genome shotgun (WGS) entry which is preliminary data.</text>
</comment>
<organism evidence="2 3">
    <name type="scientific">Phenylobacterium terrae</name>
    <dbReference type="NCBI Taxonomy" id="2665495"/>
    <lineage>
        <taxon>Bacteria</taxon>
        <taxon>Pseudomonadati</taxon>
        <taxon>Pseudomonadota</taxon>
        <taxon>Alphaproteobacteria</taxon>
        <taxon>Caulobacterales</taxon>
        <taxon>Caulobacteraceae</taxon>
        <taxon>Phenylobacterium</taxon>
    </lineage>
</organism>
<dbReference type="Pfam" id="PF12146">
    <property type="entry name" value="Hydrolase_4"/>
    <property type="match status" value="1"/>
</dbReference>
<sequence length="280" mass="30440">MIEEQRFGYRGEDGAEIAAFRWTGSAPAKAVIQLAHGAGEHSLRYLEPLTPIIEAGYVLYSADHRGHGATAGPDRLGDFGPGGAAAAISDMAVLSKKIRADHAGLPLILFGHSMGAAFAQVYLTRHHGLIDALVLSGTAATWLPRGERRDPNSAFENPRTPYDWLSRDTAEVDKYIADPLCGIRFTPESGASFRTIGEQAADPGYLNEVRKGLPVYIFVGDEDPINDKLARVTPLVDRYREAGLDVTFKVYPGGRHEMLNETNRAEVVADLKAWLDRVAG</sequence>
<dbReference type="SUPFAM" id="SSF53474">
    <property type="entry name" value="alpha/beta-Hydrolases"/>
    <property type="match status" value="1"/>
</dbReference>
<dbReference type="Gene3D" id="3.40.50.1820">
    <property type="entry name" value="alpha/beta hydrolase"/>
    <property type="match status" value="1"/>
</dbReference>
<dbReference type="GO" id="GO:0016787">
    <property type="term" value="F:hydrolase activity"/>
    <property type="evidence" value="ECO:0007669"/>
    <property type="project" value="UniProtKB-KW"/>
</dbReference>
<reference evidence="3" key="1">
    <citation type="journal article" date="2019" name="Int. J. Syst. Evol. Microbiol.">
        <title>The Global Catalogue of Microorganisms (GCM) 10K type strain sequencing project: providing services to taxonomists for standard genome sequencing and annotation.</title>
        <authorList>
            <consortium name="The Broad Institute Genomics Platform"/>
            <consortium name="The Broad Institute Genome Sequencing Center for Infectious Disease"/>
            <person name="Wu L."/>
            <person name="Ma J."/>
        </authorList>
    </citation>
    <scope>NUCLEOTIDE SEQUENCE [LARGE SCALE GENOMIC DNA]</scope>
    <source>
        <strain evidence="3">DFY28</strain>
    </source>
</reference>
<protein>
    <submittedName>
        <fullName evidence="2">Alpha/beta fold hydrolase</fullName>
    </submittedName>
</protein>
<dbReference type="Proteomes" id="UP001597237">
    <property type="component" value="Unassembled WGS sequence"/>
</dbReference>
<dbReference type="EMBL" id="JBHUEY010000001">
    <property type="protein sequence ID" value="MFD1782282.1"/>
    <property type="molecule type" value="Genomic_DNA"/>
</dbReference>
<keyword evidence="3" id="KW-1185">Reference proteome</keyword>
<dbReference type="InterPro" id="IPR029058">
    <property type="entry name" value="AB_hydrolase_fold"/>
</dbReference>
<proteinExistence type="predicted"/>
<evidence type="ECO:0000259" key="1">
    <source>
        <dbReference type="Pfam" id="PF12146"/>
    </source>
</evidence>
<accession>A0ABW4MWC7</accession>
<dbReference type="InterPro" id="IPR022742">
    <property type="entry name" value="Hydrolase_4"/>
</dbReference>
<gene>
    <name evidence="2" type="ORF">ACFSC0_02665</name>
</gene>
<dbReference type="RefSeq" id="WP_377280658.1">
    <property type="nucleotide sequence ID" value="NZ_JBHRSI010000001.1"/>
</dbReference>
<name>A0ABW4MWC7_9CAUL</name>
<keyword evidence="2" id="KW-0378">Hydrolase</keyword>
<dbReference type="InterPro" id="IPR051044">
    <property type="entry name" value="MAG_DAG_Lipase"/>
</dbReference>
<dbReference type="PANTHER" id="PTHR11614">
    <property type="entry name" value="PHOSPHOLIPASE-RELATED"/>
    <property type="match status" value="1"/>
</dbReference>
<evidence type="ECO:0000313" key="2">
    <source>
        <dbReference type="EMBL" id="MFD1782282.1"/>
    </source>
</evidence>